<name>A0A4U7JI08_9FIRM</name>
<evidence type="ECO:0000313" key="4">
    <source>
        <dbReference type="Proteomes" id="UP000306409"/>
    </source>
</evidence>
<dbReference type="GO" id="GO:0051607">
    <property type="term" value="P:defense response to virus"/>
    <property type="evidence" value="ECO:0007669"/>
    <property type="project" value="UniProtKB-KW"/>
</dbReference>
<dbReference type="NCBIfam" id="TIGR03986">
    <property type="entry name" value="TIGR03986 family CRISPR-associated RAMP protein"/>
    <property type="match status" value="1"/>
</dbReference>
<dbReference type="KEGG" id="rher:EHE19_011345"/>
<sequence>MRWSVMGDMASEMMKWKNNIQKKSKYPNNIEEFGDKFVNPYNFISLGKEVKRREKGKEDFSDELLTGSISCTLRTKTPIFIPNITNDNALGLADLINEKKDEQDNKADGNKETNEKHKNYDFFSYNDLSGKVSLNEPKEPLIPGSSIRGVMSEKISLNNLKEPIIPGSSIRGVIRSAFEALTDSCMMTSDNPLTARESKAKKAGILVKEKTGWKLYEANKYMIKTKECKNDPEPIHSIESGKYIKVGEDKYYTGDKIKFNVGKRYKDNNYYPYLAQDIGNGTEEEGILLLGEPFGSRKHHDSIFAYNLNNANRKRIEVQGDINEAIEKLELVLEVYKDPAVNRNLGEKNDEHNGYKHYSLNSIKEGMEYPVWYEKVGSTIYLAPACISRIGLNNTIMGILKNKNNGEFNSCSEASNLCPACELFGMVGDNSALGSKIRFSDAKLKKGFNESNCFDEIMTLEELSSPKPSAMEFYTERPKIELNGKKVNAHFWNYDYSRINKNTDINKELKILGRKFYWHSHSIKAQKLSERNNTESDLGITALNTTVRPVKAEVEFKFDIYFERITNKELESLIWVLTIGENNINGNRCHKIGGAKPLGFGSVKIVVNEVKNRTWNIAEDGSIIRTYKPMNFLEILSENSSFNDKAYREFLYITNYASMEGKNVQYTFGKIIDNNKSKKDKKSNNDEGSHVWFKLNRIAGDGATEVKQNIRFTLKGILEDPRLPQLQQDKNK</sequence>
<dbReference type="InterPro" id="IPR005537">
    <property type="entry name" value="RAMP_III_fam"/>
</dbReference>
<dbReference type="OrthoDB" id="5362408at2"/>
<keyword evidence="1" id="KW-0051">Antiviral defense</keyword>
<dbReference type="EMBL" id="CP061336">
    <property type="protein sequence ID" value="QNU65522.1"/>
    <property type="molecule type" value="Genomic_DNA"/>
</dbReference>
<feature type="domain" description="CRISPR type III-associated protein" evidence="2">
    <location>
        <begin position="73"/>
        <end position="231"/>
    </location>
</feature>
<organism evidence="3 4">
    <name type="scientific">Ruminiclostridium herbifermentans</name>
    <dbReference type="NCBI Taxonomy" id="2488810"/>
    <lineage>
        <taxon>Bacteria</taxon>
        <taxon>Bacillati</taxon>
        <taxon>Bacillota</taxon>
        <taxon>Clostridia</taxon>
        <taxon>Eubacteriales</taxon>
        <taxon>Oscillospiraceae</taxon>
        <taxon>Ruminiclostridium</taxon>
    </lineage>
</organism>
<dbReference type="AlphaFoldDB" id="A0A4U7JI08"/>
<accession>A0A4U7JI08</accession>
<proteinExistence type="predicted"/>
<evidence type="ECO:0000313" key="3">
    <source>
        <dbReference type="EMBL" id="QNU65522.1"/>
    </source>
</evidence>
<dbReference type="Pfam" id="PF03787">
    <property type="entry name" value="RAMPs"/>
    <property type="match status" value="1"/>
</dbReference>
<gene>
    <name evidence="3" type="ORF">EHE19_011345</name>
</gene>
<evidence type="ECO:0000256" key="1">
    <source>
        <dbReference type="ARBA" id="ARBA00023118"/>
    </source>
</evidence>
<reference evidence="3 4" key="1">
    <citation type="submission" date="2020-09" db="EMBL/GenBank/DDBJ databases">
        <title>Characterization and genome sequencing of Ruminiclostridium sp. nov. MA18.</title>
        <authorList>
            <person name="Rettenmaier R."/>
            <person name="Kowollik M.-L."/>
            <person name="Liebl W."/>
            <person name="Zverlov V."/>
        </authorList>
    </citation>
    <scope>NUCLEOTIDE SEQUENCE [LARGE SCALE GENOMIC DNA]</scope>
    <source>
        <strain evidence="3 4">MA18</strain>
    </source>
</reference>
<dbReference type="InterPro" id="IPR023825">
    <property type="entry name" value="CRISPR-assoc_RAMP_BGP1436"/>
</dbReference>
<dbReference type="Proteomes" id="UP000306409">
    <property type="component" value="Chromosome"/>
</dbReference>
<keyword evidence="4" id="KW-1185">Reference proteome</keyword>
<dbReference type="CDD" id="cd09726">
    <property type="entry name" value="RAMP_I_III"/>
    <property type="match status" value="1"/>
</dbReference>
<dbReference type="RefSeq" id="WP_137695834.1">
    <property type="nucleotide sequence ID" value="NZ_CP061336.1"/>
</dbReference>
<protein>
    <submittedName>
        <fullName evidence="3">TIGR03986 family CRISPR-associated RAMP protein</fullName>
    </submittedName>
</protein>
<evidence type="ECO:0000259" key="2">
    <source>
        <dbReference type="Pfam" id="PF03787"/>
    </source>
</evidence>